<proteinExistence type="predicted"/>
<feature type="region of interest" description="Disordered" evidence="1">
    <location>
        <begin position="129"/>
        <end position="171"/>
    </location>
</feature>
<dbReference type="EMBL" id="MCFJ01000001">
    <property type="protein sequence ID" value="ORY71751.1"/>
    <property type="molecule type" value="Genomic_DNA"/>
</dbReference>
<evidence type="ECO:0000256" key="1">
    <source>
        <dbReference type="SAM" id="MobiDB-lite"/>
    </source>
</evidence>
<reference evidence="2 3" key="1">
    <citation type="submission" date="2016-07" db="EMBL/GenBank/DDBJ databases">
        <title>Pervasive Adenine N6-methylation of Active Genes in Fungi.</title>
        <authorList>
            <consortium name="DOE Joint Genome Institute"/>
            <person name="Mondo S.J."/>
            <person name="Dannebaum R.O."/>
            <person name="Kuo R.C."/>
            <person name="Labutti K."/>
            <person name="Haridas S."/>
            <person name="Kuo A."/>
            <person name="Salamov A."/>
            <person name="Ahrendt S.R."/>
            <person name="Lipzen A."/>
            <person name="Sullivan W."/>
            <person name="Andreopoulos W.B."/>
            <person name="Clum A."/>
            <person name="Lindquist E."/>
            <person name="Daum C."/>
            <person name="Ramamoorthy G.K."/>
            <person name="Gryganskyi A."/>
            <person name="Culley D."/>
            <person name="Magnuson J.K."/>
            <person name="James T.Y."/>
            <person name="O'Malley M.A."/>
            <person name="Stajich J.E."/>
            <person name="Spatafora J.W."/>
            <person name="Visel A."/>
            <person name="Grigoriev I.V."/>
        </authorList>
    </citation>
    <scope>NUCLEOTIDE SEQUENCE [LARGE SCALE GENOMIC DNA]</scope>
    <source>
        <strain evidence="2 3">CBS 129021</strain>
    </source>
</reference>
<name>A0A1Y2EJM4_9PEZI</name>
<dbReference type="RefSeq" id="XP_040721343.1">
    <property type="nucleotide sequence ID" value="XM_040857883.1"/>
</dbReference>
<gene>
    <name evidence="2" type="ORF">BCR38DRAFT_404797</name>
</gene>
<dbReference type="STRING" id="1141098.A0A1Y2EJM4"/>
<dbReference type="Proteomes" id="UP000193689">
    <property type="component" value="Unassembled WGS sequence"/>
</dbReference>
<feature type="compositionally biased region" description="Polar residues" evidence="1">
    <location>
        <begin position="73"/>
        <end position="84"/>
    </location>
</feature>
<protein>
    <submittedName>
        <fullName evidence="2">Uncharacterized protein</fullName>
    </submittedName>
</protein>
<feature type="compositionally biased region" description="Polar residues" evidence="1">
    <location>
        <begin position="350"/>
        <end position="368"/>
    </location>
</feature>
<feature type="region of interest" description="Disordered" evidence="1">
    <location>
        <begin position="291"/>
        <end position="327"/>
    </location>
</feature>
<organism evidence="2 3">
    <name type="scientific">Pseudomassariella vexata</name>
    <dbReference type="NCBI Taxonomy" id="1141098"/>
    <lineage>
        <taxon>Eukaryota</taxon>
        <taxon>Fungi</taxon>
        <taxon>Dikarya</taxon>
        <taxon>Ascomycota</taxon>
        <taxon>Pezizomycotina</taxon>
        <taxon>Sordariomycetes</taxon>
        <taxon>Xylariomycetidae</taxon>
        <taxon>Amphisphaeriales</taxon>
        <taxon>Pseudomassariaceae</taxon>
        <taxon>Pseudomassariella</taxon>
    </lineage>
</organism>
<accession>A0A1Y2EJM4</accession>
<keyword evidence="3" id="KW-1185">Reference proteome</keyword>
<feature type="region of interest" description="Disordered" evidence="1">
    <location>
        <begin position="71"/>
        <end position="116"/>
    </location>
</feature>
<comment type="caution">
    <text evidence="2">The sequence shown here is derived from an EMBL/GenBank/DDBJ whole genome shotgun (WGS) entry which is preliminary data.</text>
</comment>
<feature type="region of interest" description="Disordered" evidence="1">
    <location>
        <begin position="345"/>
        <end position="398"/>
    </location>
</feature>
<feature type="compositionally biased region" description="Polar residues" evidence="1">
    <location>
        <begin position="43"/>
        <end position="53"/>
    </location>
</feature>
<feature type="compositionally biased region" description="Polar residues" evidence="1">
    <location>
        <begin position="143"/>
        <end position="159"/>
    </location>
</feature>
<sequence>MTELWQRYQLNVLAATDDSYYGHYSHRSQRSQSCDPEGRSGEASGQDQPSSISVPDFTARAMAFHKFAVPESQGFSSQPISSLTPREAALDRDSLPVTHQTTNTRGTKRPDSPFPEDIECDAILEAQRAKRLDRSPLPPAVKLTTTQESNRSASPQDPTSSQSCSFFDESSASDASGHVAQRRSPSSFSADVNLGLSVCGLPFEDVINMTVTNLPAEMRELFSLDQIQNFIYSEILNRPQDIKTLIERTRARLNSQLIMQRRPLTLARPQAVRTSRSERRLPAGAHLERINTGESPVITPDASPVASPAAPPAPGPGPTKGKSTLGLATGELGKSFLRPALQSLIRKKSSSGPEQTRSLSDQTIITRSVESERPPPGLDKSNFSKKKLHTVHPLPEPTTTSSDIAGWAKFKDFLESFPLAFDLESEALRDEDGAYPTKLPRQMVILVDNDTRHVRGVFTTGVIKGFMLLEKAHTDFVFGAPEKFHWRGRDIETGMPMTGSGYLTISKSMSSNRAEAGAMKLSGVFRGKYGEVDFKSAQGSLPMEDWVQNPAYYRKGWELMLRRPVIGEWDSLP</sequence>
<feature type="compositionally biased region" description="Low complexity" evidence="1">
    <location>
        <begin position="160"/>
        <end position="171"/>
    </location>
</feature>
<feature type="region of interest" description="Disordered" evidence="1">
    <location>
        <begin position="24"/>
        <end position="54"/>
    </location>
</feature>
<evidence type="ECO:0000313" key="2">
    <source>
        <dbReference type="EMBL" id="ORY71751.1"/>
    </source>
</evidence>
<dbReference type="GeneID" id="63774095"/>
<evidence type="ECO:0000313" key="3">
    <source>
        <dbReference type="Proteomes" id="UP000193689"/>
    </source>
</evidence>
<dbReference type="AlphaFoldDB" id="A0A1Y2EJM4"/>
<dbReference type="InParanoid" id="A0A1Y2EJM4"/>